<protein>
    <recommendedName>
        <fullName evidence="3">BTB domain-containing protein</fullName>
    </recommendedName>
</protein>
<dbReference type="EMBL" id="KN831777">
    <property type="protein sequence ID" value="KIM42581.1"/>
    <property type="molecule type" value="Genomic_DNA"/>
</dbReference>
<dbReference type="OrthoDB" id="3184970at2759"/>
<dbReference type="HOGENOM" id="CLU_075133_1_1_1"/>
<accession>A0A0C3CG50</accession>
<reference evidence="2" key="2">
    <citation type="submission" date="2015-01" db="EMBL/GenBank/DDBJ databases">
        <title>Evolutionary Origins and Diversification of the Mycorrhizal Mutualists.</title>
        <authorList>
            <consortium name="DOE Joint Genome Institute"/>
            <consortium name="Mycorrhizal Genomics Consortium"/>
            <person name="Kohler A."/>
            <person name="Kuo A."/>
            <person name="Nagy L.G."/>
            <person name="Floudas D."/>
            <person name="Copeland A."/>
            <person name="Barry K.W."/>
            <person name="Cichocki N."/>
            <person name="Veneault-Fourrey C."/>
            <person name="LaButti K."/>
            <person name="Lindquist E.A."/>
            <person name="Lipzen A."/>
            <person name="Lundell T."/>
            <person name="Morin E."/>
            <person name="Murat C."/>
            <person name="Riley R."/>
            <person name="Ohm R."/>
            <person name="Sun H."/>
            <person name="Tunlid A."/>
            <person name="Henrissat B."/>
            <person name="Grigoriev I.V."/>
            <person name="Hibbett D.S."/>
            <person name="Martin F."/>
        </authorList>
    </citation>
    <scope>NUCLEOTIDE SEQUENCE [LARGE SCALE GENOMIC DNA]</scope>
    <source>
        <strain evidence="2">h7</strain>
    </source>
</reference>
<name>A0A0C3CG50_HEBCY</name>
<dbReference type="Proteomes" id="UP000053424">
    <property type="component" value="Unassembled WGS sequence"/>
</dbReference>
<keyword evidence="2" id="KW-1185">Reference proteome</keyword>
<gene>
    <name evidence="1" type="ORF">M413DRAFT_444289</name>
</gene>
<dbReference type="Gene3D" id="3.30.710.10">
    <property type="entry name" value="Potassium Channel Kv1.1, Chain A"/>
    <property type="match status" value="1"/>
</dbReference>
<evidence type="ECO:0008006" key="3">
    <source>
        <dbReference type="Google" id="ProtNLM"/>
    </source>
</evidence>
<dbReference type="STRING" id="686832.A0A0C3CG50"/>
<dbReference type="InterPro" id="IPR011333">
    <property type="entry name" value="SKP1/BTB/POZ_sf"/>
</dbReference>
<dbReference type="AlphaFoldDB" id="A0A0C3CG50"/>
<proteinExistence type="predicted"/>
<reference evidence="1 2" key="1">
    <citation type="submission" date="2014-04" db="EMBL/GenBank/DDBJ databases">
        <authorList>
            <consortium name="DOE Joint Genome Institute"/>
            <person name="Kuo A."/>
            <person name="Gay G."/>
            <person name="Dore J."/>
            <person name="Kohler A."/>
            <person name="Nagy L.G."/>
            <person name="Floudas D."/>
            <person name="Copeland A."/>
            <person name="Barry K.W."/>
            <person name="Cichocki N."/>
            <person name="Veneault-Fourrey C."/>
            <person name="LaButti K."/>
            <person name="Lindquist E.A."/>
            <person name="Lipzen A."/>
            <person name="Lundell T."/>
            <person name="Morin E."/>
            <person name="Murat C."/>
            <person name="Sun H."/>
            <person name="Tunlid A."/>
            <person name="Henrissat B."/>
            <person name="Grigoriev I.V."/>
            <person name="Hibbett D.S."/>
            <person name="Martin F."/>
            <person name="Nordberg H.P."/>
            <person name="Cantor M.N."/>
            <person name="Hua S.X."/>
        </authorList>
    </citation>
    <scope>NUCLEOTIDE SEQUENCE [LARGE SCALE GENOMIC DNA]</scope>
    <source>
        <strain evidence="2">h7</strain>
    </source>
</reference>
<sequence length="278" mass="31648">MESTAPSESSMKDFSSSNLTTSPLFSDSAADITFKSSDGMLFKIYRKYLEATSAGFTAPPFVETDQDPVLLQEPSEVLEILFRFVHPPMESQQYHQPNMADVEPEVLFAVAEAADKYLVYGAMNICLSRMDKFADKYPLKILNHSYKHGYDELADRTAPLTVGFRLPAVAAKLTCPGLLQKWIVYYDRWMELSHFTWLWMQDSPYTRCGKVIGWQLEFFKRFAENPRSIFPLPPVPPFTKDCPYENNCHVGDLNALSLEIIKMGKAIPKFTSILIPSR</sequence>
<evidence type="ECO:0000313" key="1">
    <source>
        <dbReference type="EMBL" id="KIM42581.1"/>
    </source>
</evidence>
<organism evidence="1 2">
    <name type="scientific">Hebeloma cylindrosporum</name>
    <dbReference type="NCBI Taxonomy" id="76867"/>
    <lineage>
        <taxon>Eukaryota</taxon>
        <taxon>Fungi</taxon>
        <taxon>Dikarya</taxon>
        <taxon>Basidiomycota</taxon>
        <taxon>Agaricomycotina</taxon>
        <taxon>Agaricomycetes</taxon>
        <taxon>Agaricomycetidae</taxon>
        <taxon>Agaricales</taxon>
        <taxon>Agaricineae</taxon>
        <taxon>Hymenogastraceae</taxon>
        <taxon>Hebeloma</taxon>
    </lineage>
</organism>
<evidence type="ECO:0000313" key="2">
    <source>
        <dbReference type="Proteomes" id="UP000053424"/>
    </source>
</evidence>